<evidence type="ECO:0000256" key="2">
    <source>
        <dbReference type="ARBA" id="ARBA00022598"/>
    </source>
</evidence>
<keyword evidence="4" id="KW-0547">Nucleotide-binding</keyword>
<dbReference type="SUPFAM" id="SSF52402">
    <property type="entry name" value="Adenine nucleotide alpha hydrolases-like"/>
    <property type="match status" value="1"/>
</dbReference>
<evidence type="ECO:0000313" key="9">
    <source>
        <dbReference type="Proteomes" id="UP000799438"/>
    </source>
</evidence>
<evidence type="ECO:0000259" key="7">
    <source>
        <dbReference type="Pfam" id="PF01171"/>
    </source>
</evidence>
<dbReference type="EMBL" id="ML995477">
    <property type="protein sequence ID" value="KAF2145434.1"/>
    <property type="molecule type" value="Genomic_DNA"/>
</dbReference>
<dbReference type="OrthoDB" id="434144at2759"/>
<comment type="catalytic activity">
    <reaction evidence="6">
        <text>cytidine(34) in tRNA(Ile2) + L-lysine + ATP = lysidine(34) in tRNA(Ile2) + AMP + diphosphate + H(+)</text>
        <dbReference type="Rhea" id="RHEA:43744"/>
        <dbReference type="Rhea" id="RHEA-COMP:10625"/>
        <dbReference type="Rhea" id="RHEA-COMP:10670"/>
        <dbReference type="ChEBI" id="CHEBI:15378"/>
        <dbReference type="ChEBI" id="CHEBI:30616"/>
        <dbReference type="ChEBI" id="CHEBI:32551"/>
        <dbReference type="ChEBI" id="CHEBI:33019"/>
        <dbReference type="ChEBI" id="CHEBI:82748"/>
        <dbReference type="ChEBI" id="CHEBI:83665"/>
        <dbReference type="ChEBI" id="CHEBI:456215"/>
        <dbReference type="EC" id="6.3.4.19"/>
    </reaction>
</comment>
<dbReference type="PANTHER" id="PTHR43033:SF1">
    <property type="entry name" value="TRNA(ILE)-LYSIDINE SYNTHASE-RELATED"/>
    <property type="match status" value="1"/>
</dbReference>
<evidence type="ECO:0000256" key="4">
    <source>
        <dbReference type="ARBA" id="ARBA00022741"/>
    </source>
</evidence>
<dbReference type="GO" id="GO:0032267">
    <property type="term" value="F:tRNA(Ile)-lysidine synthase activity"/>
    <property type="evidence" value="ECO:0007669"/>
    <property type="project" value="UniProtKB-EC"/>
</dbReference>
<dbReference type="InterPro" id="IPR012795">
    <property type="entry name" value="tRNA_Ile_lys_synt_N"/>
</dbReference>
<evidence type="ECO:0000313" key="8">
    <source>
        <dbReference type="EMBL" id="KAF2145434.1"/>
    </source>
</evidence>
<evidence type="ECO:0000256" key="3">
    <source>
        <dbReference type="ARBA" id="ARBA00022694"/>
    </source>
</evidence>
<sequence length="626" mass="71967">MFAPTFRLRQALPVSVAEFRESLAAIWLPRLGVQRPRLGLAVSGGADSMALATLCADLSEELGEEEDETDIFTAFIVDHQLRKGSTDEARTVQENLLNLGIDAEILQMQWPREINTQSLTNLETQARKLRFRLLGRACRDHGIESLLVAHHSDDQAETVMMRLIEGYRGMGLRGMKPRNEIPECFGVHGVHQSHAEWLTNENPLHPEEQHAVAIERLGIQVLRPLLPFNKERLTATCLASGTRWVEDETNKDPTLTARNALRHIFHNHRVPTAISKPALLQLAQRVTDKVHRREAEVNDLLSKLDGVLDIRSGELAIRYPRVFWPPAERQSPFKPESPFKRDFFNEEEGKIIAAMLLRRLTNLVTPRETLDLSQLKTAVRYLFPRLYIDDDTLDPTEETPHSFTAGGALFELLQAPGDYFPYYTWNLSRAPYPRDEFPTLRVPPLPGFRDEDDIGFEQSHPNTEQPFELFDGRFWLRVYNPSNRHLIIRPFRPTDLKPFRNSLEGLMKERFEALRVDSAKSKARFTLPAIAAPNDDGSDYVIAMPTFGVKINSGEAASEWEDLKWNVRYKKMDMSCLVRDSWEDYPEAIRRREEEEMEKERERAWEAADEDIPFVDMEVGEGHNQR</sequence>
<keyword evidence="9" id="KW-1185">Reference proteome</keyword>
<accession>A0A6A6BQB2</accession>
<gene>
    <name evidence="8" type="ORF">K452DRAFT_355894</name>
</gene>
<keyword evidence="3" id="KW-0819">tRNA processing</keyword>
<dbReference type="GO" id="GO:0008033">
    <property type="term" value="P:tRNA processing"/>
    <property type="evidence" value="ECO:0007669"/>
    <property type="project" value="UniProtKB-KW"/>
</dbReference>
<dbReference type="Proteomes" id="UP000799438">
    <property type="component" value="Unassembled WGS sequence"/>
</dbReference>
<dbReference type="AlphaFoldDB" id="A0A6A6BQB2"/>
<evidence type="ECO:0000256" key="6">
    <source>
        <dbReference type="ARBA" id="ARBA00048539"/>
    </source>
</evidence>
<dbReference type="GeneID" id="54303512"/>
<dbReference type="CDD" id="cd01992">
    <property type="entry name" value="TilS_N"/>
    <property type="match status" value="1"/>
</dbReference>
<proteinExistence type="inferred from homology"/>
<dbReference type="GO" id="GO:0005524">
    <property type="term" value="F:ATP binding"/>
    <property type="evidence" value="ECO:0007669"/>
    <property type="project" value="UniProtKB-KW"/>
</dbReference>
<dbReference type="NCBIfam" id="TIGR02432">
    <property type="entry name" value="lysidine_TilS_N"/>
    <property type="match status" value="1"/>
</dbReference>
<name>A0A6A6BQB2_9PEZI</name>
<dbReference type="Gene3D" id="3.40.50.620">
    <property type="entry name" value="HUPs"/>
    <property type="match status" value="1"/>
</dbReference>
<reference evidence="8" key="1">
    <citation type="journal article" date="2020" name="Stud. Mycol.">
        <title>101 Dothideomycetes genomes: a test case for predicting lifestyles and emergence of pathogens.</title>
        <authorList>
            <person name="Haridas S."/>
            <person name="Albert R."/>
            <person name="Binder M."/>
            <person name="Bloem J."/>
            <person name="Labutti K."/>
            <person name="Salamov A."/>
            <person name="Andreopoulos B."/>
            <person name="Baker S."/>
            <person name="Barry K."/>
            <person name="Bills G."/>
            <person name="Bluhm B."/>
            <person name="Cannon C."/>
            <person name="Castanera R."/>
            <person name="Culley D."/>
            <person name="Daum C."/>
            <person name="Ezra D."/>
            <person name="Gonzalez J."/>
            <person name="Henrissat B."/>
            <person name="Kuo A."/>
            <person name="Liang C."/>
            <person name="Lipzen A."/>
            <person name="Lutzoni F."/>
            <person name="Magnuson J."/>
            <person name="Mondo S."/>
            <person name="Nolan M."/>
            <person name="Ohm R."/>
            <person name="Pangilinan J."/>
            <person name="Park H.-J."/>
            <person name="Ramirez L."/>
            <person name="Alfaro M."/>
            <person name="Sun H."/>
            <person name="Tritt A."/>
            <person name="Yoshinaga Y."/>
            <person name="Zwiers L.-H."/>
            <person name="Turgeon B."/>
            <person name="Goodwin S."/>
            <person name="Spatafora J."/>
            <person name="Crous P."/>
            <person name="Grigoriev I."/>
        </authorList>
    </citation>
    <scope>NUCLEOTIDE SEQUENCE</scope>
    <source>
        <strain evidence="8">CBS 121167</strain>
    </source>
</reference>
<dbReference type="PANTHER" id="PTHR43033">
    <property type="entry name" value="TRNA(ILE)-LYSIDINE SYNTHASE-RELATED"/>
    <property type="match status" value="1"/>
</dbReference>
<evidence type="ECO:0000256" key="1">
    <source>
        <dbReference type="ARBA" id="ARBA00013267"/>
    </source>
</evidence>
<evidence type="ECO:0000256" key="5">
    <source>
        <dbReference type="ARBA" id="ARBA00022840"/>
    </source>
</evidence>
<dbReference type="InterPro" id="IPR014729">
    <property type="entry name" value="Rossmann-like_a/b/a_fold"/>
</dbReference>
<dbReference type="InterPro" id="IPR012094">
    <property type="entry name" value="tRNA_Ile_lys_synt"/>
</dbReference>
<protein>
    <recommendedName>
        <fullName evidence="1">tRNA(Ile)-lysidine synthetase</fullName>
        <ecNumber evidence="1">6.3.4.19</ecNumber>
    </recommendedName>
</protein>
<dbReference type="RefSeq" id="XP_033401146.1">
    <property type="nucleotide sequence ID" value="XM_033546006.1"/>
</dbReference>
<organism evidence="8 9">
    <name type="scientific">Aplosporella prunicola CBS 121167</name>
    <dbReference type="NCBI Taxonomy" id="1176127"/>
    <lineage>
        <taxon>Eukaryota</taxon>
        <taxon>Fungi</taxon>
        <taxon>Dikarya</taxon>
        <taxon>Ascomycota</taxon>
        <taxon>Pezizomycotina</taxon>
        <taxon>Dothideomycetes</taxon>
        <taxon>Dothideomycetes incertae sedis</taxon>
        <taxon>Botryosphaeriales</taxon>
        <taxon>Aplosporellaceae</taxon>
        <taxon>Aplosporella</taxon>
    </lineage>
</organism>
<keyword evidence="5" id="KW-0067">ATP-binding</keyword>
<dbReference type="EC" id="6.3.4.19" evidence="1"/>
<dbReference type="HAMAP" id="MF_01161">
    <property type="entry name" value="tRNA_Ile_lys_synt"/>
    <property type="match status" value="1"/>
</dbReference>
<dbReference type="Pfam" id="PF01171">
    <property type="entry name" value="ATP_bind_3"/>
    <property type="match status" value="1"/>
</dbReference>
<feature type="domain" description="tRNA(Ile)-lysidine/2-thiocytidine synthase N-terminal" evidence="7">
    <location>
        <begin position="39"/>
        <end position="263"/>
    </location>
</feature>
<keyword evidence="2" id="KW-0436">Ligase</keyword>
<dbReference type="InterPro" id="IPR011063">
    <property type="entry name" value="TilS/TtcA_N"/>
</dbReference>